<gene>
    <name evidence="7" type="ORF">D3876_06300</name>
</gene>
<dbReference type="GO" id="GO:0016765">
    <property type="term" value="F:transferase activity, transferring alkyl or aryl (other than methyl) groups"/>
    <property type="evidence" value="ECO:0007669"/>
    <property type="project" value="InterPro"/>
</dbReference>
<dbReference type="Pfam" id="PF01040">
    <property type="entry name" value="UbiA"/>
    <property type="match status" value="1"/>
</dbReference>
<dbReference type="GO" id="GO:0005886">
    <property type="term" value="C:plasma membrane"/>
    <property type="evidence" value="ECO:0007669"/>
    <property type="project" value="TreeGrafter"/>
</dbReference>
<dbReference type="PANTHER" id="PTHR11048:SF5">
    <property type="entry name" value="DECAPRENYL-PHOSPHATE PHOSPHORIBOSYLTRANSFERASE"/>
    <property type="match status" value="1"/>
</dbReference>
<proteinExistence type="predicted"/>
<feature type="transmembrane region" description="Helical" evidence="6">
    <location>
        <begin position="165"/>
        <end position="182"/>
    </location>
</feature>
<feature type="transmembrane region" description="Helical" evidence="6">
    <location>
        <begin position="115"/>
        <end position="137"/>
    </location>
</feature>
<evidence type="ECO:0000256" key="3">
    <source>
        <dbReference type="ARBA" id="ARBA00022692"/>
    </source>
</evidence>
<evidence type="ECO:0000256" key="2">
    <source>
        <dbReference type="ARBA" id="ARBA00022475"/>
    </source>
</evidence>
<sequence>MNARSSRYSFVMNRAQRSNTLDNKAQAQVPGTGLLGLARDALMLMRVHHWQKNILVFVPMLVSREFGMASLGASITAFLAFSLAASSAYVLNDLIDAEADRLHQFKRERPIARGAISRAVAIGLILGLAVAAFAVAALLPIEFVVVLGVYYCATCLYSVIVKRMLGLDVVVLALLYTLRVIAGDEAIGSDSSEWIIAFSLFFFLALALVKRFTELSYLLDAGGTRAPSRAYRVEDLRVMVPLAAASGFSAITIFTRFIGSEDVLLTYSHPERLWYIAPVLIYWLIRLMLLANRLKVRDDPVVYATGDLKSLLCGGAVAGILVWAW</sequence>
<dbReference type="InterPro" id="IPR000537">
    <property type="entry name" value="UbiA_prenyltransferase"/>
</dbReference>
<dbReference type="InterPro" id="IPR044878">
    <property type="entry name" value="UbiA_sf"/>
</dbReference>
<comment type="subcellular location">
    <subcellularLocation>
        <location evidence="1">Membrane</location>
        <topology evidence="1">Multi-pass membrane protein</topology>
    </subcellularLocation>
</comment>
<comment type="caution">
    <text evidence="7">The sequence shown here is derived from an EMBL/GenBank/DDBJ whole genome shotgun (WGS) entry which is preliminary data.</text>
</comment>
<feature type="transmembrane region" description="Helical" evidence="6">
    <location>
        <begin position="301"/>
        <end position="324"/>
    </location>
</feature>
<dbReference type="CDD" id="cd13963">
    <property type="entry name" value="PT_UbiA_2"/>
    <property type="match status" value="1"/>
</dbReference>
<feature type="transmembrane region" description="Helical" evidence="6">
    <location>
        <begin position="66"/>
        <end position="94"/>
    </location>
</feature>
<evidence type="ECO:0000256" key="1">
    <source>
        <dbReference type="ARBA" id="ARBA00004141"/>
    </source>
</evidence>
<dbReference type="AlphaFoldDB" id="A0A418WRP7"/>
<evidence type="ECO:0000256" key="4">
    <source>
        <dbReference type="ARBA" id="ARBA00022989"/>
    </source>
</evidence>
<dbReference type="EMBL" id="QYUM01000002">
    <property type="protein sequence ID" value="RJF93891.1"/>
    <property type="molecule type" value="Genomic_DNA"/>
</dbReference>
<name>A0A418WRP7_9SPHN</name>
<keyword evidence="5 6" id="KW-0472">Membrane</keyword>
<dbReference type="OrthoDB" id="9803632at2"/>
<feature type="transmembrane region" description="Helical" evidence="6">
    <location>
        <begin position="238"/>
        <end position="258"/>
    </location>
</feature>
<keyword evidence="2" id="KW-1003">Cell membrane</keyword>
<keyword evidence="3 6" id="KW-0812">Transmembrane</keyword>
<evidence type="ECO:0000313" key="7">
    <source>
        <dbReference type="EMBL" id="RJF93891.1"/>
    </source>
</evidence>
<feature type="transmembrane region" description="Helical" evidence="6">
    <location>
        <begin position="273"/>
        <end position="289"/>
    </location>
</feature>
<accession>A0A418WRP7</accession>
<dbReference type="Proteomes" id="UP000286100">
    <property type="component" value="Unassembled WGS sequence"/>
</dbReference>
<evidence type="ECO:0008006" key="9">
    <source>
        <dbReference type="Google" id="ProtNLM"/>
    </source>
</evidence>
<reference evidence="7 8" key="1">
    <citation type="submission" date="2018-09" db="EMBL/GenBank/DDBJ databases">
        <authorList>
            <person name="Zhu H."/>
        </authorList>
    </citation>
    <scope>NUCLEOTIDE SEQUENCE [LARGE SCALE GENOMIC DNA]</scope>
    <source>
        <strain evidence="7 8">K2R01-6</strain>
    </source>
</reference>
<organism evidence="7 8">
    <name type="scientific">Sphingomonas cavernae</name>
    <dbReference type="NCBI Taxonomy" id="2320861"/>
    <lineage>
        <taxon>Bacteria</taxon>
        <taxon>Pseudomonadati</taxon>
        <taxon>Pseudomonadota</taxon>
        <taxon>Alphaproteobacteria</taxon>
        <taxon>Sphingomonadales</taxon>
        <taxon>Sphingomonadaceae</taxon>
        <taxon>Sphingomonas</taxon>
    </lineage>
</organism>
<keyword evidence="4 6" id="KW-1133">Transmembrane helix</keyword>
<dbReference type="GO" id="GO:0009247">
    <property type="term" value="P:glycolipid biosynthetic process"/>
    <property type="evidence" value="ECO:0007669"/>
    <property type="project" value="TreeGrafter"/>
</dbReference>
<protein>
    <recommendedName>
        <fullName evidence="9">UbiA family prenyltransferase</fullName>
    </recommendedName>
</protein>
<evidence type="ECO:0000256" key="6">
    <source>
        <dbReference type="SAM" id="Phobius"/>
    </source>
</evidence>
<keyword evidence="8" id="KW-1185">Reference proteome</keyword>
<feature type="transmembrane region" description="Helical" evidence="6">
    <location>
        <begin position="143"/>
        <end position="160"/>
    </location>
</feature>
<dbReference type="Gene3D" id="1.10.357.140">
    <property type="entry name" value="UbiA prenyltransferase"/>
    <property type="match status" value="1"/>
</dbReference>
<evidence type="ECO:0000313" key="8">
    <source>
        <dbReference type="Proteomes" id="UP000286100"/>
    </source>
</evidence>
<evidence type="ECO:0000256" key="5">
    <source>
        <dbReference type="ARBA" id="ARBA00023136"/>
    </source>
</evidence>
<dbReference type="InterPro" id="IPR039653">
    <property type="entry name" value="Prenyltransferase"/>
</dbReference>
<dbReference type="PANTHER" id="PTHR11048">
    <property type="entry name" value="PRENYLTRANSFERASES"/>
    <property type="match status" value="1"/>
</dbReference>
<feature type="transmembrane region" description="Helical" evidence="6">
    <location>
        <begin position="194"/>
        <end position="209"/>
    </location>
</feature>